<keyword evidence="2" id="KW-0662">Pyridine nucleotide biosynthesis</keyword>
<dbReference type="RefSeq" id="WP_101630172.1">
    <property type="nucleotide sequence ID" value="NZ_JASODW010000003.1"/>
</dbReference>
<dbReference type="InterPro" id="IPR036380">
    <property type="entry name" value="Isochorismatase-like_sf"/>
</dbReference>
<dbReference type="EMBL" id="JASODW010000003">
    <property type="protein sequence ID" value="MDK6274847.1"/>
    <property type="molecule type" value="Genomic_DNA"/>
</dbReference>
<evidence type="ECO:0000256" key="3">
    <source>
        <dbReference type="ARBA" id="ARBA00022723"/>
    </source>
</evidence>
<feature type="domain" description="Isochorismatase-like" evidence="8">
    <location>
        <begin position="19"/>
        <end position="205"/>
    </location>
</feature>
<name>A0AAP4C6T2_9MICC</name>
<dbReference type="GO" id="GO:0046872">
    <property type="term" value="F:metal ion binding"/>
    <property type="evidence" value="ECO:0007669"/>
    <property type="project" value="UniProtKB-KW"/>
</dbReference>
<keyword evidence="4" id="KW-0378">Hydrolase</keyword>
<evidence type="ECO:0000259" key="8">
    <source>
        <dbReference type="Pfam" id="PF00857"/>
    </source>
</evidence>
<evidence type="ECO:0000256" key="6">
    <source>
        <dbReference type="ARBA" id="ARBA00039017"/>
    </source>
</evidence>
<proteinExistence type="inferred from homology"/>
<protein>
    <recommendedName>
        <fullName evidence="6">nicotinamidase</fullName>
        <ecNumber evidence="6">3.5.1.19</ecNumber>
    </recommendedName>
    <alternativeName>
        <fullName evidence="7">Nicotinamide deamidase</fullName>
    </alternativeName>
</protein>
<dbReference type="InterPro" id="IPR052347">
    <property type="entry name" value="Isochorismatase_Nicotinamidase"/>
</dbReference>
<reference evidence="9" key="1">
    <citation type="submission" date="2023-05" db="EMBL/GenBank/DDBJ databases">
        <title>Cataloging the Phylogenetic Diversity of Human Bladder Bacteria.</title>
        <authorList>
            <person name="Du J."/>
        </authorList>
    </citation>
    <scope>NUCLEOTIDE SEQUENCE</scope>
    <source>
        <strain evidence="9">UMB9978</strain>
    </source>
</reference>
<evidence type="ECO:0000256" key="2">
    <source>
        <dbReference type="ARBA" id="ARBA00022642"/>
    </source>
</evidence>
<dbReference type="PANTHER" id="PTHR11080">
    <property type="entry name" value="PYRAZINAMIDASE/NICOTINAMIDASE"/>
    <property type="match status" value="1"/>
</dbReference>
<comment type="similarity">
    <text evidence="1">Belongs to the isochorismatase family.</text>
</comment>
<sequence>MVSEQTPRHKAEGAADGRALLIVDVQNDFAEGGALGCDGGAAVAASINSLTAPGHGYQLIAASRDWHSSEGDNGGHFAPEGEEPNWTTTWPVHCVANTDGAAYHPNLDASRIELEVRKGMGNPAYSAFEGVADDGTGLAEVLKEEGITHLDVVGIATDHCVLASARDALANGFSVTVLNEHTAYVDADAAEAALASLEEAGATVVR</sequence>
<dbReference type="GO" id="GO:0019363">
    <property type="term" value="P:pyridine nucleotide biosynthetic process"/>
    <property type="evidence" value="ECO:0007669"/>
    <property type="project" value="UniProtKB-KW"/>
</dbReference>
<organism evidence="9 10">
    <name type="scientific">Pseudoglutamicibacter cumminsii</name>
    <dbReference type="NCBI Taxonomy" id="156979"/>
    <lineage>
        <taxon>Bacteria</taxon>
        <taxon>Bacillati</taxon>
        <taxon>Actinomycetota</taxon>
        <taxon>Actinomycetes</taxon>
        <taxon>Micrococcales</taxon>
        <taxon>Micrococcaceae</taxon>
        <taxon>Pseudoglutamicibacter</taxon>
    </lineage>
</organism>
<evidence type="ECO:0000256" key="1">
    <source>
        <dbReference type="ARBA" id="ARBA00006336"/>
    </source>
</evidence>
<evidence type="ECO:0000256" key="4">
    <source>
        <dbReference type="ARBA" id="ARBA00022801"/>
    </source>
</evidence>
<keyword evidence="3" id="KW-0479">Metal-binding</keyword>
<comment type="pathway">
    <text evidence="5">Cofactor biosynthesis; nicotinate biosynthesis; nicotinate from nicotinamide: step 1/1.</text>
</comment>
<dbReference type="EC" id="3.5.1.19" evidence="6"/>
<dbReference type="AlphaFoldDB" id="A0AAP4C6T2"/>
<accession>A0AAP4C6T2</accession>
<evidence type="ECO:0000256" key="7">
    <source>
        <dbReference type="ARBA" id="ARBA00043224"/>
    </source>
</evidence>
<dbReference type="Proteomes" id="UP001240483">
    <property type="component" value="Unassembled WGS sequence"/>
</dbReference>
<evidence type="ECO:0000313" key="10">
    <source>
        <dbReference type="Proteomes" id="UP001240483"/>
    </source>
</evidence>
<dbReference type="Pfam" id="PF00857">
    <property type="entry name" value="Isochorismatase"/>
    <property type="match status" value="1"/>
</dbReference>
<comment type="caution">
    <text evidence="9">The sequence shown here is derived from an EMBL/GenBank/DDBJ whole genome shotgun (WGS) entry which is preliminary data.</text>
</comment>
<dbReference type="PANTHER" id="PTHR11080:SF2">
    <property type="entry name" value="LD05707P"/>
    <property type="match status" value="1"/>
</dbReference>
<dbReference type="GO" id="GO:0008936">
    <property type="term" value="F:nicotinamidase activity"/>
    <property type="evidence" value="ECO:0007669"/>
    <property type="project" value="UniProtKB-EC"/>
</dbReference>
<gene>
    <name evidence="9" type="ORF">QP116_03680</name>
</gene>
<dbReference type="InterPro" id="IPR000868">
    <property type="entry name" value="Isochorismatase-like_dom"/>
</dbReference>
<dbReference type="Gene3D" id="3.40.50.850">
    <property type="entry name" value="Isochorismatase-like"/>
    <property type="match status" value="1"/>
</dbReference>
<dbReference type="SUPFAM" id="SSF52499">
    <property type="entry name" value="Isochorismatase-like hydrolases"/>
    <property type="match status" value="1"/>
</dbReference>
<evidence type="ECO:0000313" key="9">
    <source>
        <dbReference type="EMBL" id="MDK6274847.1"/>
    </source>
</evidence>
<evidence type="ECO:0000256" key="5">
    <source>
        <dbReference type="ARBA" id="ARBA00037900"/>
    </source>
</evidence>